<name>A0ABT8RPX3_9FLAO</name>
<dbReference type="PANTHER" id="PTHR43138:SF1">
    <property type="entry name" value="N-ACETYLTRANSFERASE ACA1"/>
    <property type="match status" value="1"/>
</dbReference>
<dbReference type="SUPFAM" id="SSF55729">
    <property type="entry name" value="Acyl-CoA N-acyltransferases (Nat)"/>
    <property type="match status" value="1"/>
</dbReference>
<feature type="domain" description="N-acetyltransferase" evidence="1">
    <location>
        <begin position="1"/>
        <end position="161"/>
    </location>
</feature>
<proteinExistence type="predicted"/>
<dbReference type="EMBL" id="JAUKUC010000001">
    <property type="protein sequence ID" value="MDO1512399.1"/>
    <property type="molecule type" value="Genomic_DNA"/>
</dbReference>
<dbReference type="InterPro" id="IPR052742">
    <property type="entry name" value="Mito_N-acetyltransferase"/>
</dbReference>
<dbReference type="RefSeq" id="WP_144802572.1">
    <property type="nucleotide sequence ID" value="NZ_JAUKUC010000001.1"/>
</dbReference>
<accession>A0ABT8RPX3</accession>
<sequence length="163" mass="18928">MIIRKAKESDFDQVWQIFSEVIKTGDTYVFNPNTPKKDLKKHWFAEYMETYVMEENERILGTYILKPNQIDLGNHIANCSYMVNPDMQGKGVGKKLCEHSLKMAKHHNFEAIQFNIVVSTNKGAVALWKKYGFEIIGTTPKGFRHSELGLVDTYIMYKNLKEE</sequence>
<reference evidence="2" key="1">
    <citation type="journal article" date="2014" name="Int. J. Syst. Evol. Microbiol.">
        <title>Complete genome of a new Firmicutes species belonging to the dominant human colonic microbiota ('Ruminococcus bicirculans') reveals two chromosomes and a selective capacity to utilize plant glucans.</title>
        <authorList>
            <consortium name="NISC Comparative Sequencing Program"/>
            <person name="Wegmann U."/>
            <person name="Louis P."/>
            <person name="Goesmann A."/>
            <person name="Henrissat B."/>
            <person name="Duncan S.H."/>
            <person name="Flint H.J."/>
        </authorList>
    </citation>
    <scope>NUCLEOTIDE SEQUENCE</scope>
    <source>
        <strain evidence="2">CECT 8869</strain>
    </source>
</reference>
<reference evidence="2" key="2">
    <citation type="submission" date="2023-06" db="EMBL/GenBank/DDBJ databases">
        <authorList>
            <person name="Lucena T."/>
            <person name="Sun Q."/>
        </authorList>
    </citation>
    <scope>NUCLEOTIDE SEQUENCE</scope>
    <source>
        <strain evidence="2">CECT 8869</strain>
    </source>
</reference>
<gene>
    <name evidence="2" type="ORF">Q2T41_07010</name>
</gene>
<dbReference type="PANTHER" id="PTHR43138">
    <property type="entry name" value="ACETYLTRANSFERASE, GNAT FAMILY"/>
    <property type="match status" value="1"/>
</dbReference>
<dbReference type="InterPro" id="IPR000182">
    <property type="entry name" value="GNAT_dom"/>
</dbReference>
<dbReference type="PROSITE" id="PS51186">
    <property type="entry name" value="GNAT"/>
    <property type="match status" value="1"/>
</dbReference>
<evidence type="ECO:0000313" key="2">
    <source>
        <dbReference type="EMBL" id="MDO1512399.1"/>
    </source>
</evidence>
<evidence type="ECO:0000259" key="1">
    <source>
        <dbReference type="PROSITE" id="PS51186"/>
    </source>
</evidence>
<evidence type="ECO:0000313" key="3">
    <source>
        <dbReference type="Proteomes" id="UP001168579"/>
    </source>
</evidence>
<dbReference type="InterPro" id="IPR016181">
    <property type="entry name" value="Acyl_CoA_acyltransferase"/>
</dbReference>
<organism evidence="2 3">
    <name type="scientific">Maribacter confluentis</name>
    <dbReference type="NCBI Taxonomy" id="1656093"/>
    <lineage>
        <taxon>Bacteria</taxon>
        <taxon>Pseudomonadati</taxon>
        <taxon>Bacteroidota</taxon>
        <taxon>Flavobacteriia</taxon>
        <taxon>Flavobacteriales</taxon>
        <taxon>Flavobacteriaceae</taxon>
        <taxon>Maribacter</taxon>
    </lineage>
</organism>
<dbReference type="Gene3D" id="3.40.630.30">
    <property type="match status" value="1"/>
</dbReference>
<dbReference type="Proteomes" id="UP001168579">
    <property type="component" value="Unassembled WGS sequence"/>
</dbReference>
<dbReference type="CDD" id="cd04301">
    <property type="entry name" value="NAT_SF"/>
    <property type="match status" value="1"/>
</dbReference>
<keyword evidence="3" id="KW-1185">Reference proteome</keyword>
<protein>
    <submittedName>
        <fullName evidence="2">GNAT family N-acetyltransferase</fullName>
    </submittedName>
</protein>
<comment type="caution">
    <text evidence="2">The sequence shown here is derived from an EMBL/GenBank/DDBJ whole genome shotgun (WGS) entry which is preliminary data.</text>
</comment>
<dbReference type="Pfam" id="PF00583">
    <property type="entry name" value="Acetyltransf_1"/>
    <property type="match status" value="1"/>
</dbReference>